<name>U5BKU0_9BACT</name>
<protein>
    <submittedName>
        <fullName evidence="2">Uncharacterized protein</fullName>
    </submittedName>
</protein>
<dbReference type="EMBL" id="AWXR01000063">
    <property type="protein sequence ID" value="ERM81085.1"/>
    <property type="molecule type" value="Genomic_DNA"/>
</dbReference>
<dbReference type="AlphaFoldDB" id="U5BKU0"/>
<gene>
    <name evidence="2" type="ORF">P872_20955</name>
</gene>
<organism evidence="2 3">
    <name type="scientific">Rhodonellum psychrophilum GCM71 = DSM 17998</name>
    <dbReference type="NCBI Taxonomy" id="1123057"/>
    <lineage>
        <taxon>Bacteria</taxon>
        <taxon>Pseudomonadati</taxon>
        <taxon>Bacteroidota</taxon>
        <taxon>Cytophagia</taxon>
        <taxon>Cytophagales</taxon>
        <taxon>Cytophagaceae</taxon>
        <taxon>Rhodonellum</taxon>
    </lineage>
</organism>
<sequence length="37" mass="4209">MLVQGLEKNLGKNQARHPSSMAHHFHSSERKLKLGKL</sequence>
<proteinExistence type="predicted"/>
<evidence type="ECO:0000313" key="3">
    <source>
        <dbReference type="Proteomes" id="UP000016843"/>
    </source>
</evidence>
<evidence type="ECO:0000313" key="2">
    <source>
        <dbReference type="EMBL" id="ERM81085.1"/>
    </source>
</evidence>
<accession>U5BKU0</accession>
<reference evidence="2 3" key="1">
    <citation type="journal article" date="2013" name="Genome Announc.">
        <title>Draft Genome Sequence of the Psychrophilic and Alkaliphilic Rhodonellum psychrophilum Strain GCM71T.</title>
        <authorList>
            <person name="Hauptmann A.L."/>
            <person name="Glaring M.A."/>
            <person name="Hallin P.F."/>
            <person name="Prieme A."/>
            <person name="Stougaard P."/>
        </authorList>
    </citation>
    <scope>NUCLEOTIDE SEQUENCE [LARGE SCALE GENOMIC DNA]</scope>
    <source>
        <strain evidence="2 3">GCM71</strain>
    </source>
</reference>
<evidence type="ECO:0000256" key="1">
    <source>
        <dbReference type="SAM" id="MobiDB-lite"/>
    </source>
</evidence>
<comment type="caution">
    <text evidence="2">The sequence shown here is derived from an EMBL/GenBank/DDBJ whole genome shotgun (WGS) entry which is preliminary data.</text>
</comment>
<dbReference type="Proteomes" id="UP000016843">
    <property type="component" value="Unassembled WGS sequence"/>
</dbReference>
<keyword evidence="3" id="KW-1185">Reference proteome</keyword>
<feature type="compositionally biased region" description="Basic and acidic residues" evidence="1">
    <location>
        <begin position="26"/>
        <end position="37"/>
    </location>
</feature>
<feature type="region of interest" description="Disordered" evidence="1">
    <location>
        <begin position="1"/>
        <end position="37"/>
    </location>
</feature>